<dbReference type="EMBL" id="JAAMAY010000025">
    <property type="protein sequence ID" value="NTC29388.1"/>
    <property type="molecule type" value="Genomic_DNA"/>
</dbReference>
<dbReference type="PROSITE" id="PS00397">
    <property type="entry name" value="RECOMBINASES_1"/>
    <property type="match status" value="1"/>
</dbReference>
<keyword evidence="2" id="KW-0229">DNA integration</keyword>
<dbReference type="RefSeq" id="WP_174018963.1">
    <property type="nucleotide sequence ID" value="NZ_JAAMAW010000029.1"/>
</dbReference>
<dbReference type="SUPFAM" id="SSF53041">
    <property type="entry name" value="Resolvase-like"/>
    <property type="match status" value="1"/>
</dbReference>
<dbReference type="Gene3D" id="1.10.10.60">
    <property type="entry name" value="Homeodomain-like"/>
    <property type="match status" value="1"/>
</dbReference>
<dbReference type="GO" id="GO:0000150">
    <property type="term" value="F:DNA strand exchange activity"/>
    <property type="evidence" value="ECO:0007669"/>
    <property type="project" value="InterPro"/>
</dbReference>
<name>A0AA44F642_AGRTU</name>
<dbReference type="Pfam" id="PF02796">
    <property type="entry name" value="HTH_7"/>
    <property type="match status" value="1"/>
</dbReference>
<evidence type="ECO:0000256" key="5">
    <source>
        <dbReference type="PIRSR" id="PIRSR606118-50"/>
    </source>
</evidence>
<dbReference type="InterPro" id="IPR006120">
    <property type="entry name" value="Resolvase_HTH_dom"/>
</dbReference>
<dbReference type="PANTHER" id="PTHR30461">
    <property type="entry name" value="DNA-INVERTASE FROM LAMBDOID PROPHAGE"/>
    <property type="match status" value="1"/>
</dbReference>
<dbReference type="InterPro" id="IPR036162">
    <property type="entry name" value="Resolvase-like_N_sf"/>
</dbReference>
<sequence length="183" mass="20597">MIYGYARVSTEGQELRSQLDQLKAAGCEKVFQEKESRMREDRPQLTKLLKSLKADDILIVVATDRLGGGPRLLLNILDSIRKSGAGFKSLAEPHIDTTASPELAEMVFFWVGWAARWEWQRIRARTSIGRTDAIARGVKMGRKNKLTEHQRQEALARLATGEETQTAIARSYNVSQSVIARLK</sequence>
<organism evidence="8 9">
    <name type="scientific">Agrobacterium tumefaciens</name>
    <dbReference type="NCBI Taxonomy" id="358"/>
    <lineage>
        <taxon>Bacteria</taxon>
        <taxon>Pseudomonadati</taxon>
        <taxon>Pseudomonadota</taxon>
        <taxon>Alphaproteobacteria</taxon>
        <taxon>Hyphomicrobiales</taxon>
        <taxon>Rhizobiaceae</taxon>
        <taxon>Rhizobium/Agrobacterium group</taxon>
        <taxon>Agrobacterium</taxon>
        <taxon>Agrobacterium tumefaciens complex</taxon>
    </lineage>
</organism>
<keyword evidence="4" id="KW-0233">DNA recombination</keyword>
<dbReference type="Gene3D" id="3.40.50.1390">
    <property type="entry name" value="Resolvase, N-terminal catalytic domain"/>
    <property type="match status" value="1"/>
</dbReference>
<evidence type="ECO:0000259" key="7">
    <source>
        <dbReference type="PROSITE" id="PS51736"/>
    </source>
</evidence>
<proteinExistence type="inferred from homology"/>
<evidence type="ECO:0000256" key="3">
    <source>
        <dbReference type="ARBA" id="ARBA00023125"/>
    </source>
</evidence>
<keyword evidence="3" id="KW-0238">DNA-binding</keyword>
<evidence type="ECO:0000313" key="9">
    <source>
        <dbReference type="Proteomes" id="UP000702952"/>
    </source>
</evidence>
<dbReference type="PROSITE" id="PS51736">
    <property type="entry name" value="RECOMBINASES_3"/>
    <property type="match status" value="1"/>
</dbReference>
<feature type="active site" description="O-(5'-phospho-DNA)-serine intermediate" evidence="5 6">
    <location>
        <position position="9"/>
    </location>
</feature>
<evidence type="ECO:0000313" key="8">
    <source>
        <dbReference type="EMBL" id="NTC29388.1"/>
    </source>
</evidence>
<comment type="similarity">
    <text evidence="1">Belongs to the site-specific recombinase resolvase family.</text>
</comment>
<evidence type="ECO:0000256" key="6">
    <source>
        <dbReference type="PROSITE-ProRule" id="PRU10137"/>
    </source>
</evidence>
<dbReference type="InterPro" id="IPR006119">
    <property type="entry name" value="Resolv_N"/>
</dbReference>
<evidence type="ECO:0000256" key="2">
    <source>
        <dbReference type="ARBA" id="ARBA00022908"/>
    </source>
</evidence>
<reference evidence="8" key="1">
    <citation type="journal article" date="2020" name="Science">
        <title>Unexpected conservation and global transmission of agrobacterial virulence plasmids.</title>
        <authorList>
            <person name="Weisberg A.J."/>
            <person name="Davis E.W. 2nd"/>
            <person name="Tabima J."/>
            <person name="Belcher M.S."/>
            <person name="Miller M."/>
            <person name="Kuo C.H."/>
            <person name="Loper J.E."/>
            <person name="Grunwald N.J."/>
            <person name="Putnam M.L."/>
            <person name="Chang J.H."/>
        </authorList>
    </citation>
    <scope>NUCLEOTIDE SEQUENCE</scope>
    <source>
        <strain evidence="8">17-1853-1a</strain>
    </source>
</reference>
<dbReference type="SMART" id="SM00857">
    <property type="entry name" value="Resolvase"/>
    <property type="match status" value="1"/>
</dbReference>
<comment type="caution">
    <text evidence="8">The sequence shown here is derived from an EMBL/GenBank/DDBJ whole genome shotgun (WGS) entry which is preliminary data.</text>
</comment>
<evidence type="ECO:0000256" key="1">
    <source>
        <dbReference type="ARBA" id="ARBA00009913"/>
    </source>
</evidence>
<dbReference type="PANTHER" id="PTHR30461:SF2">
    <property type="entry name" value="SERINE RECOMBINASE PINE-RELATED"/>
    <property type="match status" value="1"/>
</dbReference>
<dbReference type="InterPro" id="IPR050639">
    <property type="entry name" value="SSR_resolvase"/>
</dbReference>
<dbReference type="CDD" id="cd03768">
    <property type="entry name" value="SR_ResInv"/>
    <property type="match status" value="1"/>
</dbReference>
<dbReference type="Proteomes" id="UP000702952">
    <property type="component" value="Unassembled WGS sequence"/>
</dbReference>
<dbReference type="GO" id="GO:0015074">
    <property type="term" value="P:DNA integration"/>
    <property type="evidence" value="ECO:0007669"/>
    <property type="project" value="UniProtKB-KW"/>
</dbReference>
<dbReference type="InterPro" id="IPR006118">
    <property type="entry name" value="Recombinase_CS"/>
</dbReference>
<gene>
    <name evidence="8" type="ORF">G6M46_14710</name>
</gene>
<feature type="domain" description="Resolvase/invertase-type recombinase catalytic" evidence="7">
    <location>
        <begin position="1"/>
        <end position="137"/>
    </location>
</feature>
<dbReference type="GO" id="GO:0003677">
    <property type="term" value="F:DNA binding"/>
    <property type="evidence" value="ECO:0007669"/>
    <property type="project" value="UniProtKB-KW"/>
</dbReference>
<protein>
    <submittedName>
        <fullName evidence="8">Recombinase family protein</fullName>
    </submittedName>
</protein>
<dbReference type="Pfam" id="PF00239">
    <property type="entry name" value="Resolvase"/>
    <property type="match status" value="1"/>
</dbReference>
<accession>A0AA44F642</accession>
<evidence type="ECO:0000256" key="4">
    <source>
        <dbReference type="ARBA" id="ARBA00023172"/>
    </source>
</evidence>
<dbReference type="AlphaFoldDB" id="A0AA44F642"/>